<feature type="compositionally biased region" description="Gly residues" evidence="1">
    <location>
        <begin position="216"/>
        <end position="236"/>
    </location>
</feature>
<protein>
    <submittedName>
        <fullName evidence="3">Uncharacterized protein</fullName>
    </submittedName>
</protein>
<organism evidence="3 4">
    <name type="scientific">Trametes pubescens</name>
    <name type="common">White-rot fungus</name>
    <dbReference type="NCBI Taxonomy" id="154538"/>
    <lineage>
        <taxon>Eukaryota</taxon>
        <taxon>Fungi</taxon>
        <taxon>Dikarya</taxon>
        <taxon>Basidiomycota</taxon>
        <taxon>Agaricomycotina</taxon>
        <taxon>Agaricomycetes</taxon>
        <taxon>Polyporales</taxon>
        <taxon>Polyporaceae</taxon>
        <taxon>Trametes</taxon>
    </lineage>
</organism>
<feature type="compositionally biased region" description="Low complexity" evidence="1">
    <location>
        <begin position="189"/>
        <end position="200"/>
    </location>
</feature>
<dbReference type="EMBL" id="MNAD01000475">
    <property type="protein sequence ID" value="OJT12608.1"/>
    <property type="molecule type" value="Genomic_DNA"/>
</dbReference>
<keyword evidence="2" id="KW-0732">Signal</keyword>
<proteinExistence type="predicted"/>
<feature type="compositionally biased region" description="Gly residues" evidence="1">
    <location>
        <begin position="163"/>
        <end position="188"/>
    </location>
</feature>
<dbReference type="OrthoDB" id="2755676at2759"/>
<accession>A0A1M2VYE4</accession>
<feature type="signal peptide" evidence="2">
    <location>
        <begin position="1"/>
        <end position="19"/>
    </location>
</feature>
<name>A0A1M2VYE4_TRAPU</name>
<dbReference type="STRING" id="154538.A0A1M2VYE4"/>
<gene>
    <name evidence="3" type="ORF">TRAPUB_10849</name>
</gene>
<feature type="region of interest" description="Disordered" evidence="1">
    <location>
        <begin position="119"/>
        <end position="236"/>
    </location>
</feature>
<comment type="caution">
    <text evidence="3">The sequence shown here is derived from an EMBL/GenBank/DDBJ whole genome shotgun (WGS) entry which is preliminary data.</text>
</comment>
<feature type="chain" id="PRO_5012544332" evidence="2">
    <location>
        <begin position="20"/>
        <end position="236"/>
    </location>
</feature>
<keyword evidence="4" id="KW-1185">Reference proteome</keyword>
<evidence type="ECO:0000313" key="4">
    <source>
        <dbReference type="Proteomes" id="UP000184267"/>
    </source>
</evidence>
<sequence length="236" mass="23118">MRTPSLVCALFATVTVVSGAPFPASGSYSSDVFSVSKPNSSAQPGQDPTVGHAHPRIGIKEIRDALPDHQSQPWTGRTIAPRALDAQTVGGNAYSGTTHDVSGGSVTNDAKSLEVMKRTGDEGTLGGNAYTGSSGDVDGGDVVNQGNNFGMPTIMNMNSNNAGPGGTTKSGCASGGQGNSDRGSGGNAYSGSSGNAIGGSVWNSGGVMNVDSNNAGGAGESGSGCATGGGVSDQGQ</sequence>
<evidence type="ECO:0000313" key="3">
    <source>
        <dbReference type="EMBL" id="OJT12608.1"/>
    </source>
</evidence>
<feature type="region of interest" description="Disordered" evidence="1">
    <location>
        <begin position="28"/>
        <end position="52"/>
    </location>
</feature>
<evidence type="ECO:0000256" key="2">
    <source>
        <dbReference type="SAM" id="SignalP"/>
    </source>
</evidence>
<dbReference type="AlphaFoldDB" id="A0A1M2VYE4"/>
<evidence type="ECO:0000256" key="1">
    <source>
        <dbReference type="SAM" id="MobiDB-lite"/>
    </source>
</evidence>
<reference evidence="3 4" key="1">
    <citation type="submission" date="2016-10" db="EMBL/GenBank/DDBJ databases">
        <title>Genome sequence of the basidiomycete white-rot fungus Trametes pubescens.</title>
        <authorList>
            <person name="Makela M.R."/>
            <person name="Granchi Z."/>
            <person name="Peng M."/>
            <person name="De Vries R.P."/>
            <person name="Grigoriev I."/>
            <person name="Riley R."/>
            <person name="Hilden K."/>
        </authorList>
    </citation>
    <scope>NUCLEOTIDE SEQUENCE [LARGE SCALE GENOMIC DNA]</scope>
    <source>
        <strain evidence="3 4">FBCC735</strain>
    </source>
</reference>
<feature type="compositionally biased region" description="Low complexity" evidence="1">
    <location>
        <begin position="132"/>
        <end position="150"/>
    </location>
</feature>
<dbReference type="Proteomes" id="UP000184267">
    <property type="component" value="Unassembled WGS sequence"/>
</dbReference>
<feature type="compositionally biased region" description="Polar residues" evidence="1">
    <location>
        <begin position="37"/>
        <end position="46"/>
    </location>
</feature>
<dbReference type="OMA" id="TIMNMNS"/>